<reference evidence="12 13" key="1">
    <citation type="journal article" date="2016" name="Nat. Commun.">
        <title>Extremotolerant tardigrade genome and improved radiotolerance of human cultured cells by tardigrade-unique protein.</title>
        <authorList>
            <person name="Hashimoto T."/>
            <person name="Horikawa D.D."/>
            <person name="Saito Y."/>
            <person name="Kuwahara H."/>
            <person name="Kozuka-Hata H."/>
            <person name="Shin-I T."/>
            <person name="Minakuchi Y."/>
            <person name="Ohishi K."/>
            <person name="Motoyama A."/>
            <person name="Aizu T."/>
            <person name="Enomoto A."/>
            <person name="Kondo K."/>
            <person name="Tanaka S."/>
            <person name="Hara Y."/>
            <person name="Koshikawa S."/>
            <person name="Sagara H."/>
            <person name="Miura T."/>
            <person name="Yokobori S."/>
            <person name="Miyagawa K."/>
            <person name="Suzuki Y."/>
            <person name="Kubo T."/>
            <person name="Oyama M."/>
            <person name="Kohara Y."/>
            <person name="Fujiyama A."/>
            <person name="Arakawa K."/>
            <person name="Katayama T."/>
            <person name="Toyoda A."/>
            <person name="Kunieda T."/>
        </authorList>
    </citation>
    <scope>NUCLEOTIDE SEQUENCE [LARGE SCALE GENOMIC DNA]</scope>
    <source>
        <strain evidence="12 13">YOKOZUNA-1</strain>
    </source>
</reference>
<feature type="transmembrane region" description="Helical" evidence="10">
    <location>
        <begin position="304"/>
        <end position="326"/>
    </location>
</feature>
<evidence type="ECO:0000256" key="1">
    <source>
        <dbReference type="ARBA" id="ARBA00004477"/>
    </source>
</evidence>
<dbReference type="GO" id="GO:0042283">
    <property type="term" value="F:dolichyl pyrophosphate Glc1Man9GlcNAc2 alpha-1,3-glucosyltransferase activity"/>
    <property type="evidence" value="ECO:0007669"/>
    <property type="project" value="TreeGrafter"/>
</dbReference>
<proteinExistence type="inferred from homology"/>
<feature type="transmembrane region" description="Helical" evidence="10">
    <location>
        <begin position="233"/>
        <end position="251"/>
    </location>
</feature>
<evidence type="ECO:0000256" key="11">
    <source>
        <dbReference type="SAM" id="MobiDB-lite"/>
    </source>
</evidence>
<dbReference type="Pfam" id="PF03155">
    <property type="entry name" value="Alg6_Alg8"/>
    <property type="match status" value="1"/>
</dbReference>
<comment type="subcellular location">
    <subcellularLocation>
        <location evidence="1 10">Endoplasmic reticulum membrane</location>
        <topology evidence="1 10">Multi-pass membrane protein</topology>
    </subcellularLocation>
</comment>
<dbReference type="InterPro" id="IPR004856">
    <property type="entry name" value="Glyco_trans_ALG6/ALG8"/>
</dbReference>
<protein>
    <recommendedName>
        <fullName evidence="10">Alpha-1,3-glucosyltransferase</fullName>
        <ecNumber evidence="10">2.4.1.-</ecNumber>
    </recommendedName>
</protein>
<feature type="transmembrane region" description="Helical" evidence="10">
    <location>
        <begin position="207"/>
        <end position="227"/>
    </location>
</feature>
<dbReference type="GO" id="GO:0006487">
    <property type="term" value="P:protein N-linked glycosylation"/>
    <property type="evidence" value="ECO:0007669"/>
    <property type="project" value="TreeGrafter"/>
</dbReference>
<evidence type="ECO:0000256" key="8">
    <source>
        <dbReference type="ARBA" id="ARBA00022989"/>
    </source>
</evidence>
<feature type="transmembrane region" description="Helical" evidence="10">
    <location>
        <begin position="459"/>
        <end position="476"/>
    </location>
</feature>
<evidence type="ECO:0000256" key="9">
    <source>
        <dbReference type="ARBA" id="ARBA00023136"/>
    </source>
</evidence>
<evidence type="ECO:0000256" key="6">
    <source>
        <dbReference type="ARBA" id="ARBA00022692"/>
    </source>
</evidence>
<feature type="transmembrane region" description="Helical" evidence="10">
    <location>
        <begin position="602"/>
        <end position="622"/>
    </location>
</feature>
<organism evidence="12 13">
    <name type="scientific">Ramazzottius varieornatus</name>
    <name type="common">Water bear</name>
    <name type="synonym">Tardigrade</name>
    <dbReference type="NCBI Taxonomy" id="947166"/>
    <lineage>
        <taxon>Eukaryota</taxon>
        <taxon>Metazoa</taxon>
        <taxon>Ecdysozoa</taxon>
        <taxon>Tardigrada</taxon>
        <taxon>Eutardigrada</taxon>
        <taxon>Parachela</taxon>
        <taxon>Hypsibioidea</taxon>
        <taxon>Ramazzottiidae</taxon>
        <taxon>Ramazzottius</taxon>
    </lineage>
</organism>
<keyword evidence="13" id="KW-1185">Reference proteome</keyword>
<evidence type="ECO:0000256" key="10">
    <source>
        <dbReference type="RuleBase" id="RU363110"/>
    </source>
</evidence>
<evidence type="ECO:0000256" key="3">
    <source>
        <dbReference type="ARBA" id="ARBA00008715"/>
    </source>
</evidence>
<feature type="region of interest" description="Disordered" evidence="11">
    <location>
        <begin position="1"/>
        <end position="34"/>
    </location>
</feature>
<feature type="transmembrane region" description="Helical" evidence="10">
    <location>
        <begin position="564"/>
        <end position="582"/>
    </location>
</feature>
<evidence type="ECO:0000256" key="2">
    <source>
        <dbReference type="ARBA" id="ARBA00004922"/>
    </source>
</evidence>
<dbReference type="UniPathway" id="UPA00378"/>
<evidence type="ECO:0000256" key="4">
    <source>
        <dbReference type="ARBA" id="ARBA00022676"/>
    </source>
</evidence>
<dbReference type="PANTHER" id="PTHR12413:SF2">
    <property type="entry name" value="DOLICHYL PYROPHOSPHATE GLC1MAN9GLCNAC2 ALPHA-1,3-GLUCOSYLTRANSFERASE-RELATED"/>
    <property type="match status" value="1"/>
</dbReference>
<evidence type="ECO:0000256" key="7">
    <source>
        <dbReference type="ARBA" id="ARBA00022824"/>
    </source>
</evidence>
<name>A0A1D1VAS7_RAMVA</name>
<dbReference type="PANTHER" id="PTHR12413">
    <property type="entry name" value="DOLICHYL GLYCOSYLTRANSFERASE"/>
    <property type="match status" value="1"/>
</dbReference>
<feature type="transmembrane region" description="Helical" evidence="10">
    <location>
        <begin position="258"/>
        <end position="284"/>
    </location>
</feature>
<sequence>MEETRGKAPWLRRPPMKGEGIASSSRRDSSGGTLMSAEERLRMMRVIQAREMGGSYHEDPYAPHAGAPDQATRKDNNKSSAFTVLLIAVTTVKLLLFTSYRSTDFEVHRNWLAITHSLPMRQWYVDATSEWTLDYPPLFAWLEFCLSHIARFFDARMLKVQNLNYSSPQTILFQRLTVVLADSVYIYAVSEGCRLLTSRLTSRSRNILYSPATVYSLLMLWNVGLLIVDHIHFQYNGFLLGLLQLAVFRVVERRFLAAAFYVSVALNMKHIFLYMAPAFGVYLLRQCCFPNSPHLDIREFNVKNFAALGSIFALVTAIAFGPFAVFGQLPQVFRRLFPFQRGLTHAYWAPNVWALYNGADTALTVLNKRFHFLVQSVQHVADSASSPDNSTLDAVPLVGTEQLKIQSLTGGVVGAGEPNILPAVSPSVTMCLTILGMFPALWSLWRAKVGTPNLASGDVFVRGLVGVTLSSFLFGWHVHEKAILLAIVPLTWLAISSANDARLFLLLSTAGLTGLHPLLFTPSEIPLKYMMIFLYIYAAFKVLKDRFSVVRLPGRRYCLPLLNRIETLYVLGFLPVEFYNAVVHESILGLCTKLPFLPLMVTSMYCAIGVVYVYVLIVIDLFRLSR</sequence>
<feature type="transmembrane region" description="Helical" evidence="10">
    <location>
        <begin position="428"/>
        <end position="447"/>
    </location>
</feature>
<feature type="transmembrane region" description="Helical" evidence="10">
    <location>
        <begin position="525"/>
        <end position="543"/>
    </location>
</feature>
<comment type="caution">
    <text evidence="12">The sequence shown here is derived from an EMBL/GenBank/DDBJ whole genome shotgun (WGS) entry which is preliminary data.</text>
</comment>
<comment type="pathway">
    <text evidence="2 10">Protein modification; protein glycosylation.</text>
</comment>
<evidence type="ECO:0000256" key="5">
    <source>
        <dbReference type="ARBA" id="ARBA00022679"/>
    </source>
</evidence>
<keyword evidence="5 10" id="KW-0808">Transferase</keyword>
<dbReference type="EMBL" id="BDGG01000004">
    <property type="protein sequence ID" value="GAU97192.1"/>
    <property type="molecule type" value="Genomic_DNA"/>
</dbReference>
<feature type="transmembrane region" description="Helical" evidence="10">
    <location>
        <begin position="81"/>
        <end position="100"/>
    </location>
</feature>
<dbReference type="OrthoDB" id="1689333at2759"/>
<comment type="similarity">
    <text evidence="3 10">Belongs to the ALG6/ALG8 glucosyltransferase family.</text>
</comment>
<keyword evidence="9 10" id="KW-0472">Membrane</keyword>
<dbReference type="STRING" id="947166.A0A1D1VAS7"/>
<dbReference type="Proteomes" id="UP000186922">
    <property type="component" value="Unassembled WGS sequence"/>
</dbReference>
<dbReference type="EC" id="2.4.1.-" evidence="10"/>
<feature type="transmembrane region" description="Helical" evidence="10">
    <location>
        <begin position="483"/>
        <end position="505"/>
    </location>
</feature>
<keyword evidence="8 10" id="KW-1133">Transmembrane helix</keyword>
<dbReference type="GO" id="GO:0005789">
    <property type="term" value="C:endoplasmic reticulum membrane"/>
    <property type="evidence" value="ECO:0007669"/>
    <property type="project" value="UniProtKB-SubCell"/>
</dbReference>
<evidence type="ECO:0000313" key="12">
    <source>
        <dbReference type="EMBL" id="GAU97192.1"/>
    </source>
</evidence>
<evidence type="ECO:0000313" key="13">
    <source>
        <dbReference type="Proteomes" id="UP000186922"/>
    </source>
</evidence>
<gene>
    <name evidence="12" type="primary">RvY_08534-1</name>
    <name evidence="12" type="synonym">RvY_08534.1</name>
    <name evidence="12" type="ORF">RvY_08534</name>
</gene>
<keyword evidence="4 10" id="KW-0328">Glycosyltransferase</keyword>
<keyword evidence="7 10" id="KW-0256">Endoplasmic reticulum</keyword>
<keyword evidence="6 10" id="KW-0812">Transmembrane</keyword>
<dbReference type="AlphaFoldDB" id="A0A1D1VAS7"/>
<accession>A0A1D1VAS7</accession>